<dbReference type="Pfam" id="PF00027">
    <property type="entry name" value="cNMP_binding"/>
    <property type="match status" value="1"/>
</dbReference>
<evidence type="ECO:0000313" key="2">
    <source>
        <dbReference type="EMBL" id="GAA4794904.1"/>
    </source>
</evidence>
<dbReference type="SUPFAM" id="SSF51206">
    <property type="entry name" value="cAMP-binding domain-like"/>
    <property type="match status" value="1"/>
</dbReference>
<accession>A0ABP9BFY1</accession>
<sequence>MDNFFSTVAQYTKLSMESKAALTSRLKELIIPKGHILVKQDTVCNFLYFIDQGLTRTYYLKDGKEVTDWISDERSFACSIISFINRKPDRRIIETLEPSVLFSIHHDDLEILCYRHHDIENFVRQLVSFGLIQLQQKFDDLHFATALQRYQTLMATHPTFIQRVPLGMIASYLGVTPETLSRIRSQI</sequence>
<reference evidence="3" key="1">
    <citation type="journal article" date="2019" name="Int. J. Syst. Evol. Microbiol.">
        <title>The Global Catalogue of Microorganisms (GCM) 10K type strain sequencing project: providing services to taxonomists for standard genome sequencing and annotation.</title>
        <authorList>
            <consortium name="The Broad Institute Genomics Platform"/>
            <consortium name="The Broad Institute Genome Sequencing Center for Infectious Disease"/>
            <person name="Wu L."/>
            <person name="Ma J."/>
        </authorList>
    </citation>
    <scope>NUCLEOTIDE SEQUENCE [LARGE SCALE GENOMIC DNA]</scope>
    <source>
        <strain evidence="3">JCM 18200</strain>
    </source>
</reference>
<proteinExistence type="predicted"/>
<dbReference type="RefSeq" id="WP_345232039.1">
    <property type="nucleotide sequence ID" value="NZ_BAABIQ010000036.1"/>
</dbReference>
<dbReference type="Proteomes" id="UP001501411">
    <property type="component" value="Unassembled WGS sequence"/>
</dbReference>
<comment type="caution">
    <text evidence="2">The sequence shown here is derived from an EMBL/GenBank/DDBJ whole genome shotgun (WGS) entry which is preliminary data.</text>
</comment>
<evidence type="ECO:0000313" key="3">
    <source>
        <dbReference type="Proteomes" id="UP001501411"/>
    </source>
</evidence>
<dbReference type="EMBL" id="BAABIQ010000036">
    <property type="protein sequence ID" value="GAA4794904.1"/>
    <property type="molecule type" value="Genomic_DNA"/>
</dbReference>
<dbReference type="Gene3D" id="2.60.120.10">
    <property type="entry name" value="Jelly Rolls"/>
    <property type="match status" value="1"/>
</dbReference>
<name>A0ABP9BFY1_9SPHI</name>
<keyword evidence="3" id="KW-1185">Reference proteome</keyword>
<protein>
    <submittedName>
        <fullName evidence="2">Crp/Fnr family transcriptional regulator</fullName>
    </submittedName>
</protein>
<organism evidence="2 3">
    <name type="scientific">Olivibacter ginsenosidimutans</name>
    <dbReference type="NCBI Taxonomy" id="1176537"/>
    <lineage>
        <taxon>Bacteria</taxon>
        <taxon>Pseudomonadati</taxon>
        <taxon>Bacteroidota</taxon>
        <taxon>Sphingobacteriia</taxon>
        <taxon>Sphingobacteriales</taxon>
        <taxon>Sphingobacteriaceae</taxon>
        <taxon>Olivibacter</taxon>
    </lineage>
</organism>
<dbReference type="InterPro" id="IPR018490">
    <property type="entry name" value="cNMP-bd_dom_sf"/>
</dbReference>
<dbReference type="InterPro" id="IPR000595">
    <property type="entry name" value="cNMP-bd_dom"/>
</dbReference>
<feature type="domain" description="Cyclic nucleotide-binding" evidence="1">
    <location>
        <begin position="31"/>
        <end position="113"/>
    </location>
</feature>
<evidence type="ECO:0000259" key="1">
    <source>
        <dbReference type="Pfam" id="PF00027"/>
    </source>
</evidence>
<gene>
    <name evidence="2" type="ORF">GCM10023231_24110</name>
</gene>
<dbReference type="InterPro" id="IPR014710">
    <property type="entry name" value="RmlC-like_jellyroll"/>
</dbReference>